<organism evidence="1 2">
    <name type="scientific">Brevibacillus laterosporus</name>
    <name type="common">Bacillus laterosporus</name>
    <dbReference type="NCBI Taxonomy" id="1465"/>
    <lineage>
        <taxon>Bacteria</taxon>
        <taxon>Bacillati</taxon>
        <taxon>Bacillota</taxon>
        <taxon>Bacilli</taxon>
        <taxon>Bacillales</taxon>
        <taxon>Paenibacillaceae</taxon>
        <taxon>Brevibacillus</taxon>
    </lineage>
</organism>
<name>A0AAP3DHA3_BRELA</name>
<sequence length="87" mass="10128">MKIHLLTLQVFCLKGAVKTGAKKATQEATNLLTKMDLQFFTKGTNKYMDPWIQKSAYKAITDKLEKRSHKFCRSNEKRFGSQRDKKE</sequence>
<dbReference type="AlphaFoldDB" id="A0AAP3DHA3"/>
<dbReference type="RefSeq" id="WP_258433864.1">
    <property type="nucleotide sequence ID" value="NZ_JANSGW010000017.1"/>
</dbReference>
<dbReference type="Proteomes" id="UP001077662">
    <property type="component" value="Unassembled WGS sequence"/>
</dbReference>
<protein>
    <submittedName>
        <fullName evidence="1">Uncharacterized protein</fullName>
    </submittedName>
</protein>
<gene>
    <name evidence="1" type="ORF">O0554_14130</name>
</gene>
<dbReference type="EMBL" id="JAPTNE010000017">
    <property type="protein sequence ID" value="MCZ0808033.1"/>
    <property type="molecule type" value="Genomic_DNA"/>
</dbReference>
<accession>A0AAP3DHA3</accession>
<evidence type="ECO:0000313" key="2">
    <source>
        <dbReference type="Proteomes" id="UP001077662"/>
    </source>
</evidence>
<comment type="caution">
    <text evidence="1">The sequence shown here is derived from an EMBL/GenBank/DDBJ whole genome shotgun (WGS) entry which is preliminary data.</text>
</comment>
<reference evidence="1" key="1">
    <citation type="submission" date="2022-09" db="EMBL/GenBank/DDBJ databases">
        <title>Genome analysis and characterization of larvicidal activity of Brevibacillus strains.</title>
        <authorList>
            <person name="Patrusheva E.V."/>
            <person name="Izotova A.O."/>
            <person name="Toshchakov S.V."/>
            <person name="Sineoky S.P."/>
        </authorList>
    </citation>
    <scope>NUCLEOTIDE SEQUENCE</scope>
    <source>
        <strain evidence="1">VKPM_B-13247</strain>
    </source>
</reference>
<proteinExistence type="predicted"/>
<evidence type="ECO:0000313" key="1">
    <source>
        <dbReference type="EMBL" id="MCZ0808033.1"/>
    </source>
</evidence>